<dbReference type="InterPro" id="IPR050357">
    <property type="entry name" value="Arrestin_domain-protein"/>
</dbReference>
<sequence>MRPVLFEIRLNTCEDGTVVMNGPPEDSPSVFLAGSLVLSITKPIFVKLVSLDLYGKLIISSDTLSQGIRFNLHKPLKHTKTVYHHSWGHNELWSNTKFRTGIDLPVRPSDKPLSRLGSLRKCAKALKLTDMDDIEDGSRILDKGNYEIPFSVLLPGSLEESVEGLDNVSLRYSLIAVIERGRFRRRFKCKKNIKVIRTLTPDALQLTQTTGLDKTWAGKVDYSIYIPAKAVAIGDLIPVHIKLVPLEKGLRLGSIQASVIEQLTIVTPDIPKKQTRRLVQTVYFNHRWLSVNSGDEEPAGNPPECWEIDGKIQLPPYYTACVQDCKLLDVLKIRHHLRLVINFLDLKGHVWKLRTSLPFQCFISPSIPLTECPDRKKFLITYSDLEISANQPLFAHSKPSPPLYGRHISDTLWNEEQLNNIAITTESAGPSIPLSPNCSMTLSMSSMHEVQRTHADHEGTSPSWANLGNNSSINNIRPSFVDSVISAEQTVRTFSSLRSSVENTLTVVPSYETAIKTTYVGQEFPPEYPPLCKGLRPGKCFRCRNLSI</sequence>
<dbReference type="GeneID" id="28725495"/>
<dbReference type="PANTHER" id="PTHR11188:SF17">
    <property type="entry name" value="FI21816P1"/>
    <property type="match status" value="1"/>
</dbReference>
<dbReference type="Pfam" id="PF02752">
    <property type="entry name" value="Arrestin_C"/>
    <property type="match status" value="1"/>
</dbReference>
<accession>A0A109UZY4</accession>
<organism evidence="2 3">
    <name type="scientific">Eremothecium sinecaudum</name>
    <dbReference type="NCBI Taxonomy" id="45286"/>
    <lineage>
        <taxon>Eukaryota</taxon>
        <taxon>Fungi</taxon>
        <taxon>Dikarya</taxon>
        <taxon>Ascomycota</taxon>
        <taxon>Saccharomycotina</taxon>
        <taxon>Saccharomycetes</taxon>
        <taxon>Saccharomycetales</taxon>
        <taxon>Saccharomycetaceae</taxon>
        <taxon>Eremothecium</taxon>
    </lineage>
</organism>
<evidence type="ECO:0000259" key="1">
    <source>
        <dbReference type="SMART" id="SM01017"/>
    </source>
</evidence>
<dbReference type="InterPro" id="IPR014752">
    <property type="entry name" value="Arrestin-like_C"/>
</dbReference>
<dbReference type="GO" id="GO:0031625">
    <property type="term" value="F:ubiquitin protein ligase binding"/>
    <property type="evidence" value="ECO:0007669"/>
    <property type="project" value="TreeGrafter"/>
</dbReference>
<evidence type="ECO:0000313" key="2">
    <source>
        <dbReference type="EMBL" id="AMD22155.1"/>
    </source>
</evidence>
<dbReference type="GO" id="GO:0030674">
    <property type="term" value="F:protein-macromolecule adaptor activity"/>
    <property type="evidence" value="ECO:0007669"/>
    <property type="project" value="TreeGrafter"/>
</dbReference>
<dbReference type="EMBL" id="CP014247">
    <property type="protein sequence ID" value="AMD22155.1"/>
    <property type="molecule type" value="Genomic_DNA"/>
</dbReference>
<dbReference type="Gene3D" id="2.60.40.640">
    <property type="match status" value="1"/>
</dbReference>
<name>A0A109UZY4_9SACH</name>
<dbReference type="GO" id="GO:0070086">
    <property type="term" value="P:ubiquitin-dependent endocytosis"/>
    <property type="evidence" value="ECO:0007669"/>
    <property type="project" value="TreeGrafter"/>
</dbReference>
<gene>
    <name evidence="2" type="ORF">AW171_hschr74176</name>
</gene>
<feature type="domain" description="Arrestin C-terminal-like" evidence="1">
    <location>
        <begin position="216"/>
        <end position="366"/>
    </location>
</feature>
<dbReference type="Proteomes" id="UP000243052">
    <property type="component" value="Chromosome vii"/>
</dbReference>
<dbReference type="AlphaFoldDB" id="A0A109UZY4"/>
<protein>
    <submittedName>
        <fullName evidence="2">HGL185Wp</fullName>
    </submittedName>
</protein>
<dbReference type="SMART" id="SM01017">
    <property type="entry name" value="Arrestin_C"/>
    <property type="match status" value="1"/>
</dbReference>
<dbReference type="GO" id="GO:0005829">
    <property type="term" value="C:cytosol"/>
    <property type="evidence" value="ECO:0007669"/>
    <property type="project" value="TreeGrafter"/>
</dbReference>
<evidence type="ECO:0000313" key="3">
    <source>
        <dbReference type="Proteomes" id="UP000243052"/>
    </source>
</evidence>
<reference evidence="2 3" key="1">
    <citation type="submission" date="2016-01" db="EMBL/GenBank/DDBJ databases">
        <title>Genome sequence of the yeast Holleya sinecauda.</title>
        <authorList>
            <person name="Dietrich F.S."/>
        </authorList>
    </citation>
    <scope>NUCLEOTIDE SEQUENCE [LARGE SCALE GENOMIC DNA]</scope>
    <source>
        <strain evidence="2 3">ATCC 58844</strain>
    </source>
</reference>
<dbReference type="OrthoDB" id="2333384at2759"/>
<dbReference type="PANTHER" id="PTHR11188">
    <property type="entry name" value="ARRESTIN DOMAIN CONTAINING PROTEIN"/>
    <property type="match status" value="1"/>
</dbReference>
<keyword evidence="3" id="KW-1185">Reference proteome</keyword>
<dbReference type="InterPro" id="IPR011022">
    <property type="entry name" value="Arrestin_C-like"/>
</dbReference>
<dbReference type="STRING" id="45286.A0A109UZY4"/>
<dbReference type="GO" id="GO:0005886">
    <property type="term" value="C:plasma membrane"/>
    <property type="evidence" value="ECO:0007669"/>
    <property type="project" value="TreeGrafter"/>
</dbReference>
<proteinExistence type="predicted"/>
<dbReference type="RefSeq" id="XP_017989151.1">
    <property type="nucleotide sequence ID" value="XM_018133686.1"/>
</dbReference>